<comment type="cofactor">
    <cofactor evidence="5">
        <name>heme</name>
        <dbReference type="ChEBI" id="CHEBI:30413"/>
    </cofactor>
</comment>
<evidence type="ECO:0008006" key="8">
    <source>
        <dbReference type="Google" id="ProtNLM"/>
    </source>
</evidence>
<keyword evidence="7" id="KW-1185">Reference proteome</keyword>
<dbReference type="EMBL" id="JAGGNH010000007">
    <property type="protein sequence ID" value="KAJ0968666.1"/>
    <property type="molecule type" value="Genomic_DNA"/>
</dbReference>
<keyword evidence="4 5" id="KW-0408">Iron</keyword>
<dbReference type="InterPro" id="IPR001128">
    <property type="entry name" value="Cyt_P450"/>
</dbReference>
<accession>A0A9D5C8J2</accession>
<dbReference type="GO" id="GO:0004497">
    <property type="term" value="F:monooxygenase activity"/>
    <property type="evidence" value="ECO:0007669"/>
    <property type="project" value="InterPro"/>
</dbReference>
<evidence type="ECO:0000256" key="1">
    <source>
        <dbReference type="ARBA" id="ARBA00010617"/>
    </source>
</evidence>
<organism evidence="6 7">
    <name type="scientific">Dioscorea zingiberensis</name>
    <dbReference type="NCBI Taxonomy" id="325984"/>
    <lineage>
        <taxon>Eukaryota</taxon>
        <taxon>Viridiplantae</taxon>
        <taxon>Streptophyta</taxon>
        <taxon>Embryophyta</taxon>
        <taxon>Tracheophyta</taxon>
        <taxon>Spermatophyta</taxon>
        <taxon>Magnoliopsida</taxon>
        <taxon>Liliopsida</taxon>
        <taxon>Dioscoreales</taxon>
        <taxon>Dioscoreaceae</taxon>
        <taxon>Dioscorea</taxon>
    </lineage>
</organism>
<reference evidence="6" key="1">
    <citation type="submission" date="2021-03" db="EMBL/GenBank/DDBJ databases">
        <authorList>
            <person name="Li Z."/>
            <person name="Yang C."/>
        </authorList>
    </citation>
    <scope>NUCLEOTIDE SEQUENCE</scope>
    <source>
        <strain evidence="6">Dzin_1.0</strain>
        <tissue evidence="6">Leaf</tissue>
    </source>
</reference>
<dbReference type="GO" id="GO:0005506">
    <property type="term" value="F:iron ion binding"/>
    <property type="evidence" value="ECO:0007669"/>
    <property type="project" value="InterPro"/>
</dbReference>
<dbReference type="PRINTS" id="PR00463">
    <property type="entry name" value="EP450I"/>
</dbReference>
<evidence type="ECO:0000256" key="5">
    <source>
        <dbReference type="PIRSR" id="PIRSR602401-1"/>
    </source>
</evidence>
<proteinExistence type="inferred from homology"/>
<gene>
    <name evidence="6" type="ORF">J5N97_025583</name>
</gene>
<dbReference type="OrthoDB" id="1470350at2759"/>
<dbReference type="GO" id="GO:0020037">
    <property type="term" value="F:heme binding"/>
    <property type="evidence" value="ECO:0007669"/>
    <property type="project" value="InterPro"/>
</dbReference>
<dbReference type="SUPFAM" id="SSF48264">
    <property type="entry name" value="Cytochrome P450"/>
    <property type="match status" value="1"/>
</dbReference>
<keyword evidence="5" id="KW-0349">Heme</keyword>
<evidence type="ECO:0000256" key="2">
    <source>
        <dbReference type="ARBA" id="ARBA00022723"/>
    </source>
</evidence>
<dbReference type="Pfam" id="PF00067">
    <property type="entry name" value="p450"/>
    <property type="match status" value="1"/>
</dbReference>
<evidence type="ECO:0000256" key="4">
    <source>
        <dbReference type="ARBA" id="ARBA00023004"/>
    </source>
</evidence>
<evidence type="ECO:0000256" key="3">
    <source>
        <dbReference type="ARBA" id="ARBA00023002"/>
    </source>
</evidence>
<comment type="caution">
    <text evidence="6">The sequence shown here is derived from an EMBL/GenBank/DDBJ whole genome shotgun (WGS) entry which is preliminary data.</text>
</comment>
<keyword evidence="2 5" id="KW-0479">Metal-binding</keyword>
<name>A0A9D5C8J2_9LILI</name>
<dbReference type="Gene3D" id="1.10.630.10">
    <property type="entry name" value="Cytochrome P450"/>
    <property type="match status" value="1"/>
</dbReference>
<feature type="binding site" description="axial binding residue" evidence="5">
    <location>
        <position position="605"/>
    </location>
    <ligand>
        <name>heme</name>
        <dbReference type="ChEBI" id="CHEBI:30413"/>
    </ligand>
    <ligandPart>
        <name>Fe</name>
        <dbReference type="ChEBI" id="CHEBI:18248"/>
    </ligandPart>
</feature>
<dbReference type="Proteomes" id="UP001085076">
    <property type="component" value="Miscellaneous, Linkage group lg07"/>
</dbReference>
<dbReference type="GO" id="GO:0016705">
    <property type="term" value="F:oxidoreductase activity, acting on paired donors, with incorporation or reduction of molecular oxygen"/>
    <property type="evidence" value="ECO:0007669"/>
    <property type="project" value="InterPro"/>
</dbReference>
<evidence type="ECO:0000313" key="7">
    <source>
        <dbReference type="Proteomes" id="UP001085076"/>
    </source>
</evidence>
<protein>
    <recommendedName>
        <fullName evidence="8">Cytochrome P450 704C1</fullName>
    </recommendedName>
</protein>
<reference evidence="6" key="2">
    <citation type="journal article" date="2022" name="Hortic Res">
        <title>The genome of Dioscorea zingiberensis sheds light on the biosynthesis, origin and evolution of the medicinally important diosgenin saponins.</title>
        <authorList>
            <person name="Li Y."/>
            <person name="Tan C."/>
            <person name="Li Z."/>
            <person name="Guo J."/>
            <person name="Li S."/>
            <person name="Chen X."/>
            <person name="Wang C."/>
            <person name="Dai X."/>
            <person name="Yang H."/>
            <person name="Song W."/>
            <person name="Hou L."/>
            <person name="Xu J."/>
            <person name="Tong Z."/>
            <person name="Xu A."/>
            <person name="Yuan X."/>
            <person name="Wang W."/>
            <person name="Yang Q."/>
            <person name="Chen L."/>
            <person name="Sun Z."/>
            <person name="Wang K."/>
            <person name="Pan B."/>
            <person name="Chen J."/>
            <person name="Bao Y."/>
            <person name="Liu F."/>
            <person name="Qi X."/>
            <person name="Gang D.R."/>
            <person name="Wen J."/>
            <person name="Li J."/>
        </authorList>
    </citation>
    <scope>NUCLEOTIDE SEQUENCE</scope>
    <source>
        <strain evidence="6">Dzin_1.0</strain>
    </source>
</reference>
<dbReference type="AlphaFoldDB" id="A0A9D5C8J2"/>
<sequence length="669" mass="76204">MQGGAVLLQGGDVRVKIRDPAVAGGGDRAWQGCCRLRREQAAAVGLLRRRGSNGLWRRREECWWRRSGPAASSFSGGGRVEALCRAREGDSLAGAALAGFRLPWSLAITLAAPVIKLPMADPCVMAAGLRDVTWEVQRGGASRAEAPAGWRLHSRRRGTGAQKERCLGGAPTWRLTQWNKKKKEKYHPVVGTILHHLVNFGRLHDFSTDQAHKHKTFRLLSPLHSEVYTVDPANVEHILKTNSSNYGKGKYNYCNMKDLLGDGIFAVDGEKWQHQRKVASLDFSKRILRDYSTKTFKINAAKLAFLISEVAITNTTIDIQDLFMKSTMDSIFQVAFGVELDCLTASNREGREFAEAFDDASSLITWRYVDISWKIKKFLNIGCEAVLKEKIRIVDEFIYKMIHCKIEQMSKLQHDSIKLKREDMLSRFLIESEKDPVNITNQYLRDIILNFMIAGKDTTATTLSWFFYMLCKNPHIEKKIAKEVMRATKEFGQNASISEFASKIGEEIINNMYYLHASLTETLRLYPAIPLDPKICFSDDTLPDGFNVREGDIVAYMPYAMGRMKFIWGEDAELFRPERWLDDDGIYSPESPFKFTAFQAGPRICLGKEFAYRQMKIFATVLVRFFKFKLCDEKSVKYRTMLTLQIDHGLHLHAIQRKSVFMSSTNKNY</sequence>
<dbReference type="CDD" id="cd11064">
    <property type="entry name" value="CYP86A"/>
    <property type="match status" value="1"/>
</dbReference>
<dbReference type="PRINTS" id="PR00385">
    <property type="entry name" value="P450"/>
</dbReference>
<dbReference type="InterPro" id="IPR002401">
    <property type="entry name" value="Cyt_P450_E_grp-I"/>
</dbReference>
<keyword evidence="3" id="KW-0560">Oxidoreductase</keyword>
<dbReference type="PANTHER" id="PTHR24296">
    <property type="entry name" value="CYTOCHROME P450"/>
    <property type="match status" value="1"/>
</dbReference>
<comment type="similarity">
    <text evidence="1">Belongs to the cytochrome P450 family.</text>
</comment>
<evidence type="ECO:0000313" key="6">
    <source>
        <dbReference type="EMBL" id="KAJ0968666.1"/>
    </source>
</evidence>
<dbReference type="InterPro" id="IPR036396">
    <property type="entry name" value="Cyt_P450_sf"/>
</dbReference>